<gene>
    <name evidence="1" type="ORF">H5V45_07865</name>
</gene>
<protein>
    <submittedName>
        <fullName evidence="1">Uncharacterized protein</fullName>
    </submittedName>
</protein>
<comment type="caution">
    <text evidence="1">The sequence shown here is derived from an EMBL/GenBank/DDBJ whole genome shotgun (WGS) entry which is preliminary data.</text>
</comment>
<evidence type="ECO:0000313" key="1">
    <source>
        <dbReference type="EMBL" id="MBB6627236.1"/>
    </source>
</evidence>
<organism evidence="1 2">
    <name type="scientific">Nocardioides luti</name>
    <dbReference type="NCBI Taxonomy" id="2761101"/>
    <lineage>
        <taxon>Bacteria</taxon>
        <taxon>Bacillati</taxon>
        <taxon>Actinomycetota</taxon>
        <taxon>Actinomycetes</taxon>
        <taxon>Propionibacteriales</taxon>
        <taxon>Nocardioidaceae</taxon>
        <taxon>Nocardioides</taxon>
    </lineage>
</organism>
<dbReference type="RefSeq" id="WP_185252417.1">
    <property type="nucleotide sequence ID" value="NZ_JACKXE010000001.1"/>
</dbReference>
<dbReference type="EMBL" id="JACKXE010000001">
    <property type="protein sequence ID" value="MBB6627236.1"/>
    <property type="molecule type" value="Genomic_DNA"/>
</dbReference>
<dbReference type="SUPFAM" id="SSF75005">
    <property type="entry name" value="Arabinanase/levansucrase/invertase"/>
    <property type="match status" value="1"/>
</dbReference>
<accession>A0A7X0VA58</accession>
<name>A0A7X0VA58_9ACTN</name>
<dbReference type="AlphaFoldDB" id="A0A7X0VA58"/>
<reference evidence="1 2" key="1">
    <citation type="submission" date="2020-08" db="EMBL/GenBank/DDBJ databases">
        <authorList>
            <person name="Seo M.-J."/>
        </authorList>
    </citation>
    <scope>NUCLEOTIDE SEQUENCE [LARGE SCALE GENOMIC DNA]</scope>
    <source>
        <strain evidence="1 2">KIGAM211</strain>
    </source>
</reference>
<dbReference type="InterPro" id="IPR023296">
    <property type="entry name" value="Glyco_hydro_beta-prop_sf"/>
</dbReference>
<sequence length="449" mass="48909">MFDLSFAATHRFRPFALVAPGFAAVEEGAPAVGDGGDSEALVRADAGPVAPYAAVEVDVAPVELSGRVAVGLATADDQHVLVTWTPRSSRLAISVRRRGRTRVVRRRKVALPASFRLAFVLNEQQVTGLVDTGDGWRPVLTERTRVAALVDLRREDELAAHAYAWGGGTLTAVRAGLFGMVGLRDPHLVQHADGTPYVRDGRHWLTWTCAGLGFFQQAHWSVWSVDLADPERMRLESQLFSRRDGRVLGDHAGHLVRDGDRWLVATSSWGDFGAGSIHVRHTSTRADLLTGVHVLDTEPTALPTPHGTWDPALLRVDDRWHVAFVESPSQQPFRFGPALATTTAAAWTEGLSAVPTPVMRQCEGTVLVTVGDRPWLLASDADERCYPVLDLEGRRVGRLDAPYLTNIPHPQLVADPAGGWLVLTFDGTAYERRVLGYGGHGDVVVLHSR</sequence>
<keyword evidence="2" id="KW-1185">Reference proteome</keyword>
<dbReference type="Gene3D" id="2.115.10.20">
    <property type="entry name" value="Glycosyl hydrolase domain, family 43"/>
    <property type="match status" value="1"/>
</dbReference>
<dbReference type="Proteomes" id="UP000523955">
    <property type="component" value="Unassembled WGS sequence"/>
</dbReference>
<proteinExistence type="predicted"/>
<evidence type="ECO:0000313" key="2">
    <source>
        <dbReference type="Proteomes" id="UP000523955"/>
    </source>
</evidence>